<dbReference type="EMBL" id="JASSZA010000002">
    <property type="protein sequence ID" value="KAK2116962.1"/>
    <property type="molecule type" value="Genomic_DNA"/>
</dbReference>
<evidence type="ECO:0000256" key="1">
    <source>
        <dbReference type="ARBA" id="ARBA00022536"/>
    </source>
</evidence>
<evidence type="ECO:0000313" key="6">
    <source>
        <dbReference type="Proteomes" id="UP001266305"/>
    </source>
</evidence>
<name>A0ABQ9W979_SAGOE</name>
<feature type="domain" description="Teneurin-like YD-shell" evidence="4">
    <location>
        <begin position="5"/>
        <end position="73"/>
    </location>
</feature>
<keyword evidence="2" id="KW-0677">Repeat</keyword>
<evidence type="ECO:0000256" key="2">
    <source>
        <dbReference type="ARBA" id="ARBA00022737"/>
    </source>
</evidence>
<keyword evidence="1" id="KW-0245">EGF-like domain</keyword>
<dbReference type="InterPro" id="IPR056823">
    <property type="entry name" value="TEN-like_YD-shell"/>
</dbReference>
<gene>
    <name evidence="5" type="primary">TENM2_3</name>
    <name evidence="5" type="ORF">P7K49_003848</name>
</gene>
<organism evidence="5 6">
    <name type="scientific">Saguinus oedipus</name>
    <name type="common">Cotton-top tamarin</name>
    <name type="synonym">Oedipomidas oedipus</name>
    <dbReference type="NCBI Taxonomy" id="9490"/>
    <lineage>
        <taxon>Eukaryota</taxon>
        <taxon>Metazoa</taxon>
        <taxon>Chordata</taxon>
        <taxon>Craniata</taxon>
        <taxon>Vertebrata</taxon>
        <taxon>Euteleostomi</taxon>
        <taxon>Mammalia</taxon>
        <taxon>Eutheria</taxon>
        <taxon>Euarchontoglires</taxon>
        <taxon>Primates</taxon>
        <taxon>Haplorrhini</taxon>
        <taxon>Platyrrhini</taxon>
        <taxon>Cebidae</taxon>
        <taxon>Callitrichinae</taxon>
        <taxon>Saguinus</taxon>
    </lineage>
</organism>
<reference evidence="5 6" key="1">
    <citation type="submission" date="2023-05" db="EMBL/GenBank/DDBJ databases">
        <title>B98-5 Cell Line De Novo Hybrid Assembly: An Optical Mapping Approach.</title>
        <authorList>
            <person name="Kananen K."/>
            <person name="Auerbach J.A."/>
            <person name="Kautto E."/>
            <person name="Blachly J.S."/>
        </authorList>
    </citation>
    <scope>NUCLEOTIDE SEQUENCE [LARGE SCALE GENOMIC DNA]</scope>
    <source>
        <strain evidence="5">B95-8</strain>
        <tissue evidence="5">Cell line</tissue>
    </source>
</reference>
<protein>
    <submittedName>
        <fullName evidence="5">Teneurin-2</fullName>
    </submittedName>
</protein>
<dbReference type="Proteomes" id="UP001266305">
    <property type="component" value="Unassembled WGS sequence"/>
</dbReference>
<sequence>MCERIIYDQVGRPFLWLPSSGLAAVNVSYFFNGRLAGLQRGAMSERTDIDKQGRIVSRMFADGKVWSYSYLDKGGRKSEGKHYP</sequence>
<evidence type="ECO:0000313" key="5">
    <source>
        <dbReference type="EMBL" id="KAK2116962.1"/>
    </source>
</evidence>
<dbReference type="InterPro" id="IPR051216">
    <property type="entry name" value="Teneurin"/>
</dbReference>
<evidence type="ECO:0000259" key="4">
    <source>
        <dbReference type="Pfam" id="PF25023"/>
    </source>
</evidence>
<dbReference type="PANTHER" id="PTHR11219">
    <property type="entry name" value="TENEURIN AND N-ACETYLGLUCOSAMINE-1-PHOSPHODIESTER ALPHA-N-ACETYLGLUCOSAMINIDASE"/>
    <property type="match status" value="1"/>
</dbReference>
<proteinExistence type="predicted"/>
<keyword evidence="6" id="KW-1185">Reference proteome</keyword>
<evidence type="ECO:0000256" key="3">
    <source>
        <dbReference type="ARBA" id="ARBA00023157"/>
    </source>
</evidence>
<accession>A0ABQ9W979</accession>
<dbReference type="Pfam" id="PF25023">
    <property type="entry name" value="TEN_YD-shell"/>
    <property type="match status" value="1"/>
</dbReference>
<dbReference type="PANTHER" id="PTHR11219:SF8">
    <property type="entry name" value="TENEURIN-2"/>
    <property type="match status" value="1"/>
</dbReference>
<comment type="caution">
    <text evidence="5">The sequence shown here is derived from an EMBL/GenBank/DDBJ whole genome shotgun (WGS) entry which is preliminary data.</text>
</comment>
<keyword evidence="3" id="KW-1015">Disulfide bond</keyword>